<dbReference type="eggNOG" id="COG0631">
    <property type="taxonomic scope" value="Bacteria"/>
</dbReference>
<feature type="domain" description="PPM-type phosphatase" evidence="1">
    <location>
        <begin position="30"/>
        <end position="246"/>
    </location>
</feature>
<reference evidence="2 3" key="1">
    <citation type="journal article" date="2014" name="BMC Genomics">
        <title>Complete genome sequence of producer of the glycopeptide antibiotic Aculeximycin Kutzneria albida DSM 43870T, a representative of minor genus of Pseudonocardiaceae.</title>
        <authorList>
            <person name="Rebets Y."/>
            <person name="Tokovenko B."/>
            <person name="Lushchyk I."/>
            <person name="Ruckert C."/>
            <person name="Zaburannyi N."/>
            <person name="Bechthold A."/>
            <person name="Kalinowski J."/>
            <person name="Luzhetskyy A."/>
        </authorList>
    </citation>
    <scope>NUCLEOTIDE SEQUENCE [LARGE SCALE GENOMIC DNA]</scope>
    <source>
        <strain evidence="2">DSM 43870</strain>
    </source>
</reference>
<name>W5W6T0_9PSEU</name>
<evidence type="ECO:0000259" key="1">
    <source>
        <dbReference type="PROSITE" id="PS51746"/>
    </source>
</evidence>
<dbReference type="AlphaFoldDB" id="W5W6T0"/>
<dbReference type="KEGG" id="kal:KALB_3235"/>
<accession>W5W6T0</accession>
<dbReference type="InterPro" id="IPR001932">
    <property type="entry name" value="PPM-type_phosphatase-like_dom"/>
</dbReference>
<evidence type="ECO:0000313" key="3">
    <source>
        <dbReference type="Proteomes" id="UP000019225"/>
    </source>
</evidence>
<dbReference type="SUPFAM" id="SSF81606">
    <property type="entry name" value="PP2C-like"/>
    <property type="match status" value="1"/>
</dbReference>
<dbReference type="SMART" id="SM00331">
    <property type="entry name" value="PP2C_SIG"/>
    <property type="match status" value="1"/>
</dbReference>
<sequence length="273" mass="28631">MILVVARWASATVGFGEGIGVNDLVQGTTAWDAASGQGQRRTNADAVACRRDPDSGQFVFAVADGIGDTAGSAEAARKAVKAAVATPSGHGAIQAVLAAQQVLRNSRDDCVIVVAVPFTDRVSTGYRIAWVGDCRAYLWDDNSVTQLTVDQTVAAYLRSQLRPTTPHMEHIVTNTVRTTTTDQIGWTQVRTAGSGLLLSTDGVHKIVPAATMHRELAHADQPARALTAAAETLGGRDNASAIVIDWTGRRPSGQGTMTDLISTLPRVGSSSVA</sequence>
<keyword evidence="3" id="KW-1185">Reference proteome</keyword>
<protein>
    <recommendedName>
        <fullName evidence="1">PPM-type phosphatase domain-containing protein</fullName>
    </recommendedName>
</protein>
<dbReference type="InterPro" id="IPR036457">
    <property type="entry name" value="PPM-type-like_dom_sf"/>
</dbReference>
<dbReference type="Proteomes" id="UP000019225">
    <property type="component" value="Chromosome"/>
</dbReference>
<dbReference type="PROSITE" id="PS51746">
    <property type="entry name" value="PPM_2"/>
    <property type="match status" value="1"/>
</dbReference>
<dbReference type="SMART" id="SM00332">
    <property type="entry name" value="PP2Cc"/>
    <property type="match status" value="1"/>
</dbReference>
<organism evidence="2 3">
    <name type="scientific">Kutzneria albida DSM 43870</name>
    <dbReference type="NCBI Taxonomy" id="1449976"/>
    <lineage>
        <taxon>Bacteria</taxon>
        <taxon>Bacillati</taxon>
        <taxon>Actinomycetota</taxon>
        <taxon>Actinomycetes</taxon>
        <taxon>Pseudonocardiales</taxon>
        <taxon>Pseudonocardiaceae</taxon>
        <taxon>Kutzneria</taxon>
    </lineage>
</organism>
<dbReference type="EMBL" id="CP007155">
    <property type="protein sequence ID" value="AHH96602.1"/>
    <property type="molecule type" value="Genomic_DNA"/>
</dbReference>
<gene>
    <name evidence="2" type="ORF">KALB_3235</name>
</gene>
<proteinExistence type="predicted"/>
<dbReference type="HOGENOM" id="CLU_078215_0_0_11"/>
<dbReference type="STRING" id="1449976.KALB_3235"/>
<dbReference type="Gene3D" id="3.60.40.10">
    <property type="entry name" value="PPM-type phosphatase domain"/>
    <property type="match status" value="1"/>
</dbReference>
<evidence type="ECO:0000313" key="2">
    <source>
        <dbReference type="EMBL" id="AHH96602.1"/>
    </source>
</evidence>